<dbReference type="PANTHER" id="PTHR48111">
    <property type="entry name" value="REGULATOR OF RPOS"/>
    <property type="match status" value="1"/>
</dbReference>
<organism evidence="10 11">
    <name type="scientific">Hymenobacter citatus</name>
    <dbReference type="NCBI Taxonomy" id="2763506"/>
    <lineage>
        <taxon>Bacteria</taxon>
        <taxon>Pseudomonadati</taxon>
        <taxon>Bacteroidota</taxon>
        <taxon>Cytophagia</taxon>
        <taxon>Cytophagales</taxon>
        <taxon>Hymenobacteraceae</taxon>
        <taxon>Hymenobacter</taxon>
    </lineage>
</organism>
<dbReference type="RefSeq" id="WP_187319507.1">
    <property type="nucleotide sequence ID" value="NZ_JACSCY010000006.1"/>
</dbReference>
<gene>
    <name evidence="10" type="ORF">H8B15_09790</name>
</gene>
<comment type="caution">
    <text evidence="10">The sequence shown here is derived from an EMBL/GenBank/DDBJ whole genome shotgun (WGS) entry which is preliminary data.</text>
</comment>
<dbReference type="Proteomes" id="UP000622017">
    <property type="component" value="Unassembled WGS sequence"/>
</dbReference>
<dbReference type="PROSITE" id="PS51755">
    <property type="entry name" value="OMPR_PHOB"/>
    <property type="match status" value="1"/>
</dbReference>
<dbReference type="Gene3D" id="6.10.250.690">
    <property type="match status" value="1"/>
</dbReference>
<dbReference type="InterPro" id="IPR016032">
    <property type="entry name" value="Sig_transdc_resp-reg_C-effctor"/>
</dbReference>
<dbReference type="CDD" id="cd00383">
    <property type="entry name" value="trans_reg_C"/>
    <property type="match status" value="1"/>
</dbReference>
<dbReference type="Pfam" id="PF00072">
    <property type="entry name" value="Response_reg"/>
    <property type="match status" value="1"/>
</dbReference>
<name>A0ABR7MKF3_9BACT</name>
<dbReference type="Gene3D" id="1.10.10.10">
    <property type="entry name" value="Winged helix-like DNA-binding domain superfamily/Winged helix DNA-binding domain"/>
    <property type="match status" value="1"/>
</dbReference>
<dbReference type="EMBL" id="JACSCY010000006">
    <property type="protein sequence ID" value="MBC6611215.1"/>
    <property type="molecule type" value="Genomic_DNA"/>
</dbReference>
<dbReference type="SMART" id="SM00448">
    <property type="entry name" value="REC"/>
    <property type="match status" value="1"/>
</dbReference>
<keyword evidence="2" id="KW-0902">Two-component regulatory system</keyword>
<proteinExistence type="predicted"/>
<feature type="modified residue" description="4-aspartylphosphate" evidence="6">
    <location>
        <position position="51"/>
    </location>
</feature>
<dbReference type="Pfam" id="PF00486">
    <property type="entry name" value="Trans_reg_C"/>
    <property type="match status" value="1"/>
</dbReference>
<evidence type="ECO:0000256" key="5">
    <source>
        <dbReference type="ARBA" id="ARBA00023163"/>
    </source>
</evidence>
<protein>
    <submittedName>
        <fullName evidence="10">Response regulator transcription factor</fullName>
    </submittedName>
</protein>
<evidence type="ECO:0000259" key="9">
    <source>
        <dbReference type="PROSITE" id="PS51755"/>
    </source>
</evidence>
<dbReference type="SUPFAM" id="SSF52172">
    <property type="entry name" value="CheY-like"/>
    <property type="match status" value="1"/>
</dbReference>
<sequence>MKILLVEDEPKVSAFIRRGLEEEHYEVEVAYDGTFGQRLALTHSYDLIILDVILPNQSGLDVLRAIRGQDQQVPVLMLTALGTTTDKLHGFDGGADDYLVKPFDFAELLARVKALTRRRGHTAKGAVLTLADLNLDTAAKTVTRNGQPIKLTAREFTLLELFMRNRGRVLSRAEIAENSWEDSFDSGSNVIDVYVNYLRNKIDKNFPTKLIHTVVGMGYVLREEG</sequence>
<dbReference type="InterPro" id="IPR001867">
    <property type="entry name" value="OmpR/PhoB-type_DNA-bd"/>
</dbReference>
<dbReference type="InterPro" id="IPR011006">
    <property type="entry name" value="CheY-like_superfamily"/>
</dbReference>
<evidence type="ECO:0000313" key="11">
    <source>
        <dbReference type="Proteomes" id="UP000622017"/>
    </source>
</evidence>
<evidence type="ECO:0000256" key="7">
    <source>
        <dbReference type="PROSITE-ProRule" id="PRU01091"/>
    </source>
</evidence>
<keyword evidence="4 7" id="KW-0238">DNA-binding</keyword>
<dbReference type="InterPro" id="IPR036388">
    <property type="entry name" value="WH-like_DNA-bd_sf"/>
</dbReference>
<feature type="domain" description="OmpR/PhoB-type" evidence="9">
    <location>
        <begin position="125"/>
        <end position="223"/>
    </location>
</feature>
<dbReference type="PROSITE" id="PS50110">
    <property type="entry name" value="RESPONSE_REGULATORY"/>
    <property type="match status" value="1"/>
</dbReference>
<keyword evidence="5" id="KW-0804">Transcription</keyword>
<evidence type="ECO:0000256" key="4">
    <source>
        <dbReference type="ARBA" id="ARBA00023125"/>
    </source>
</evidence>
<evidence type="ECO:0000313" key="10">
    <source>
        <dbReference type="EMBL" id="MBC6611215.1"/>
    </source>
</evidence>
<dbReference type="Gene3D" id="3.40.50.2300">
    <property type="match status" value="1"/>
</dbReference>
<dbReference type="CDD" id="cd19935">
    <property type="entry name" value="REC_OmpR_CusR-like"/>
    <property type="match status" value="1"/>
</dbReference>
<keyword evidence="1 6" id="KW-0597">Phosphoprotein</keyword>
<dbReference type="PANTHER" id="PTHR48111:SF22">
    <property type="entry name" value="REGULATOR OF RPOS"/>
    <property type="match status" value="1"/>
</dbReference>
<keyword evidence="11" id="KW-1185">Reference proteome</keyword>
<evidence type="ECO:0000256" key="6">
    <source>
        <dbReference type="PROSITE-ProRule" id="PRU00169"/>
    </source>
</evidence>
<dbReference type="SMART" id="SM00862">
    <property type="entry name" value="Trans_reg_C"/>
    <property type="match status" value="1"/>
</dbReference>
<accession>A0ABR7MKF3</accession>
<dbReference type="InterPro" id="IPR001789">
    <property type="entry name" value="Sig_transdc_resp-reg_receiver"/>
</dbReference>
<evidence type="ECO:0000256" key="3">
    <source>
        <dbReference type="ARBA" id="ARBA00023015"/>
    </source>
</evidence>
<feature type="DNA-binding region" description="OmpR/PhoB-type" evidence="7">
    <location>
        <begin position="125"/>
        <end position="223"/>
    </location>
</feature>
<evidence type="ECO:0000256" key="2">
    <source>
        <dbReference type="ARBA" id="ARBA00023012"/>
    </source>
</evidence>
<dbReference type="SUPFAM" id="SSF46894">
    <property type="entry name" value="C-terminal effector domain of the bipartite response regulators"/>
    <property type="match status" value="1"/>
</dbReference>
<evidence type="ECO:0000259" key="8">
    <source>
        <dbReference type="PROSITE" id="PS50110"/>
    </source>
</evidence>
<keyword evidence="3" id="KW-0805">Transcription regulation</keyword>
<dbReference type="InterPro" id="IPR039420">
    <property type="entry name" value="WalR-like"/>
</dbReference>
<reference evidence="10 11" key="1">
    <citation type="submission" date="2020-08" db="EMBL/GenBank/DDBJ databases">
        <title>Hymenobacter sp.</title>
        <authorList>
            <person name="Kim M.K."/>
        </authorList>
    </citation>
    <scope>NUCLEOTIDE SEQUENCE [LARGE SCALE GENOMIC DNA]</scope>
    <source>
        <strain evidence="10 11">BT507</strain>
    </source>
</reference>
<evidence type="ECO:0000256" key="1">
    <source>
        <dbReference type="ARBA" id="ARBA00022553"/>
    </source>
</evidence>
<feature type="domain" description="Response regulatory" evidence="8">
    <location>
        <begin position="2"/>
        <end position="116"/>
    </location>
</feature>